<dbReference type="Proteomes" id="UP000478052">
    <property type="component" value="Unassembled WGS sequence"/>
</dbReference>
<proteinExistence type="predicted"/>
<dbReference type="PANTHER" id="PTHR35385">
    <property type="entry name" value="PROTEIN B, PUTATIVE-RELATED-RELATED"/>
    <property type="match status" value="1"/>
</dbReference>
<feature type="non-terminal residue" evidence="1">
    <location>
        <position position="1"/>
    </location>
</feature>
<gene>
    <name evidence="1" type="ORF">FWK35_00037555</name>
</gene>
<sequence length="126" mass="14611">YYIVLLIFPIMYPQSFNNEIVSGDKNYIKEVRSNLQNMEDIDNWISEYQQITNTKWNVRRSLPNGEKIVASKVYICHHSSYRKVANNDNKKGLSKNSDCSASISITIKKNTASTRKKDSFIKVEIK</sequence>
<reference evidence="1 2" key="1">
    <citation type="submission" date="2019-08" db="EMBL/GenBank/DDBJ databases">
        <title>Whole genome of Aphis craccivora.</title>
        <authorList>
            <person name="Voronova N.V."/>
            <person name="Shulinski R.S."/>
            <person name="Bandarenka Y.V."/>
            <person name="Zhorov D.G."/>
            <person name="Warner D."/>
        </authorList>
    </citation>
    <scope>NUCLEOTIDE SEQUENCE [LARGE SCALE GENOMIC DNA]</scope>
    <source>
        <strain evidence="1">180601</strain>
        <tissue evidence="1">Whole Body</tissue>
    </source>
</reference>
<evidence type="ECO:0000313" key="2">
    <source>
        <dbReference type="Proteomes" id="UP000478052"/>
    </source>
</evidence>
<protein>
    <submittedName>
        <fullName evidence="1">Uncharacterized protein</fullName>
    </submittedName>
</protein>
<name>A0A6G0VJ22_APHCR</name>
<dbReference type="OrthoDB" id="6576183at2759"/>
<keyword evidence="2" id="KW-1185">Reference proteome</keyword>
<comment type="caution">
    <text evidence="1">The sequence shown here is derived from an EMBL/GenBank/DDBJ whole genome shotgun (WGS) entry which is preliminary data.</text>
</comment>
<dbReference type="EMBL" id="VUJU01016319">
    <property type="protein sequence ID" value="KAF0689411.1"/>
    <property type="molecule type" value="Genomic_DNA"/>
</dbReference>
<dbReference type="PANTHER" id="PTHR35385:SF2">
    <property type="entry name" value="PROTEIN B, PUTATIVE-RELATED"/>
    <property type="match status" value="1"/>
</dbReference>
<accession>A0A6G0VJ22</accession>
<dbReference type="AlphaFoldDB" id="A0A6G0VJ22"/>
<organism evidence="1 2">
    <name type="scientific">Aphis craccivora</name>
    <name type="common">Cowpea aphid</name>
    <dbReference type="NCBI Taxonomy" id="307492"/>
    <lineage>
        <taxon>Eukaryota</taxon>
        <taxon>Metazoa</taxon>
        <taxon>Ecdysozoa</taxon>
        <taxon>Arthropoda</taxon>
        <taxon>Hexapoda</taxon>
        <taxon>Insecta</taxon>
        <taxon>Pterygota</taxon>
        <taxon>Neoptera</taxon>
        <taxon>Paraneoptera</taxon>
        <taxon>Hemiptera</taxon>
        <taxon>Sternorrhyncha</taxon>
        <taxon>Aphidomorpha</taxon>
        <taxon>Aphidoidea</taxon>
        <taxon>Aphididae</taxon>
        <taxon>Aphidini</taxon>
        <taxon>Aphis</taxon>
        <taxon>Aphis</taxon>
    </lineage>
</organism>
<evidence type="ECO:0000313" key="1">
    <source>
        <dbReference type="EMBL" id="KAF0689411.1"/>
    </source>
</evidence>